<evidence type="ECO:0000256" key="8">
    <source>
        <dbReference type="SAM" id="Phobius"/>
    </source>
</evidence>
<dbReference type="KEGG" id="csq:CSCA_3114"/>
<evidence type="ECO:0000256" key="5">
    <source>
        <dbReference type="ARBA" id="ARBA00022989"/>
    </source>
</evidence>
<evidence type="ECO:0000256" key="2">
    <source>
        <dbReference type="ARBA" id="ARBA00022475"/>
    </source>
</evidence>
<organism evidence="10 11">
    <name type="scientific">Clostridium scatologenes</name>
    <dbReference type="NCBI Taxonomy" id="1548"/>
    <lineage>
        <taxon>Bacteria</taxon>
        <taxon>Bacillati</taxon>
        <taxon>Bacillota</taxon>
        <taxon>Clostridia</taxon>
        <taxon>Eubacteriales</taxon>
        <taxon>Clostridiaceae</taxon>
        <taxon>Clostridium</taxon>
    </lineage>
</organism>
<evidence type="ECO:0000256" key="6">
    <source>
        <dbReference type="ARBA" id="ARBA00023136"/>
    </source>
</evidence>
<proteinExistence type="predicted"/>
<dbReference type="PANTHER" id="PTHR37820:SF1">
    <property type="entry name" value="CELL DIVISION PROTEIN FTSQ"/>
    <property type="match status" value="1"/>
</dbReference>
<evidence type="ECO:0000256" key="4">
    <source>
        <dbReference type="ARBA" id="ARBA00022692"/>
    </source>
</evidence>
<dbReference type="PROSITE" id="PS51779">
    <property type="entry name" value="POTRA"/>
    <property type="match status" value="1"/>
</dbReference>
<keyword evidence="7" id="KW-0131">Cell cycle</keyword>
<keyword evidence="3" id="KW-0132">Cell division</keyword>
<protein>
    <submittedName>
        <fullName evidence="10">Polypeptide-transport-associated domain protein FtsQ-type</fullName>
    </submittedName>
</protein>
<evidence type="ECO:0000256" key="7">
    <source>
        <dbReference type="ARBA" id="ARBA00023306"/>
    </source>
</evidence>
<dbReference type="Pfam" id="PF03799">
    <property type="entry name" value="FtsQ_DivIB_C"/>
    <property type="match status" value="1"/>
</dbReference>
<dbReference type="Proteomes" id="UP000033115">
    <property type="component" value="Chromosome"/>
</dbReference>
<dbReference type="AlphaFoldDB" id="A0A0E3K1S8"/>
<dbReference type="Gene3D" id="3.10.20.310">
    <property type="entry name" value="membrane protein fhac"/>
    <property type="match status" value="1"/>
</dbReference>
<feature type="domain" description="POTRA" evidence="9">
    <location>
        <begin position="46"/>
        <end position="114"/>
    </location>
</feature>
<dbReference type="EMBL" id="CP009933">
    <property type="protein sequence ID" value="AKA70239.1"/>
    <property type="molecule type" value="Genomic_DNA"/>
</dbReference>
<dbReference type="HOGENOM" id="CLU_047677_4_2_9"/>
<dbReference type="RefSeq" id="WP_029161026.1">
    <property type="nucleotide sequence ID" value="NZ_CP009933.1"/>
</dbReference>
<comment type="subcellular location">
    <subcellularLocation>
        <location evidence="1">Membrane</location>
    </subcellularLocation>
</comment>
<accession>A0A0E3K1S8</accession>
<evidence type="ECO:0000313" key="10">
    <source>
        <dbReference type="EMBL" id="AKA70239.1"/>
    </source>
</evidence>
<evidence type="ECO:0000259" key="9">
    <source>
        <dbReference type="PROSITE" id="PS51779"/>
    </source>
</evidence>
<reference evidence="10 11" key="1">
    <citation type="journal article" date="2015" name="J. Biotechnol.">
        <title>Complete genome sequence of a malodorant-producing acetogen, Clostridium scatologenes ATCC 25775(T).</title>
        <authorList>
            <person name="Zhu Z."/>
            <person name="Guo T."/>
            <person name="Zheng H."/>
            <person name="Song T."/>
            <person name="Ouyang P."/>
            <person name="Xie J."/>
        </authorList>
    </citation>
    <scope>NUCLEOTIDE SEQUENCE [LARGE SCALE GENOMIC DNA]</scope>
    <source>
        <strain evidence="10 11">ATCC 25775</strain>
    </source>
</reference>
<keyword evidence="11" id="KW-1185">Reference proteome</keyword>
<keyword evidence="4 8" id="KW-0812">Transmembrane</keyword>
<evidence type="ECO:0000256" key="1">
    <source>
        <dbReference type="ARBA" id="ARBA00004370"/>
    </source>
</evidence>
<keyword evidence="2" id="KW-1003">Cell membrane</keyword>
<dbReference type="STRING" id="1548.CSCA_3114"/>
<dbReference type="GO" id="GO:0005886">
    <property type="term" value="C:plasma membrane"/>
    <property type="evidence" value="ECO:0007669"/>
    <property type="project" value="TreeGrafter"/>
</dbReference>
<gene>
    <name evidence="10" type="ORF">CSCA_3114</name>
</gene>
<sequence length="256" mass="29280">MALTSPKTENELILRRRKRKRIKKIFMLFVLLLSISITLCLKHPYFNIKNIEVSGNRNISSKEIIDLSRLSKGNNVFYINVRNGENNILSNPYISEVQIKRKLPSTVQINVKEREALFYNTKDNKYFIVDKNGVVLQKKDNIKEMHLVKLDGFDYDKSEIGKVLKNDDKSKIDIVTDLGDIILNSKNTIGITYIDLNSTIDIKIYFGDMCVKLGRSDKLDKKVNEALNIINSKGLKGAKGYIDVSFDGNPVFSIQK</sequence>
<dbReference type="InterPro" id="IPR005548">
    <property type="entry name" value="Cell_div_FtsQ/DivIB_C"/>
</dbReference>
<dbReference type="InterPro" id="IPR050487">
    <property type="entry name" value="FtsQ_DivIB"/>
</dbReference>
<evidence type="ECO:0000313" key="11">
    <source>
        <dbReference type="Proteomes" id="UP000033115"/>
    </source>
</evidence>
<dbReference type="PANTHER" id="PTHR37820">
    <property type="entry name" value="CELL DIVISION PROTEIN DIVIB"/>
    <property type="match status" value="1"/>
</dbReference>
<name>A0A0E3K1S8_CLOSL</name>
<evidence type="ECO:0000256" key="3">
    <source>
        <dbReference type="ARBA" id="ARBA00022618"/>
    </source>
</evidence>
<dbReference type="InterPro" id="IPR034746">
    <property type="entry name" value="POTRA"/>
</dbReference>
<dbReference type="InterPro" id="IPR013685">
    <property type="entry name" value="POTRA_FtsQ_type"/>
</dbReference>
<feature type="transmembrane region" description="Helical" evidence="8">
    <location>
        <begin position="25"/>
        <end position="46"/>
    </location>
</feature>
<keyword evidence="5 8" id="KW-1133">Transmembrane helix</keyword>
<dbReference type="Pfam" id="PF08478">
    <property type="entry name" value="POTRA_1"/>
    <property type="match status" value="1"/>
</dbReference>
<keyword evidence="6 8" id="KW-0472">Membrane</keyword>
<dbReference type="GO" id="GO:0051301">
    <property type="term" value="P:cell division"/>
    <property type="evidence" value="ECO:0007669"/>
    <property type="project" value="UniProtKB-KW"/>
</dbReference>